<protein>
    <submittedName>
        <fullName evidence="1">Uncharacterized protein</fullName>
    </submittedName>
</protein>
<dbReference type="EMBL" id="JBBKZU010000018">
    <property type="protein sequence ID" value="MEJ8815215.1"/>
    <property type="molecule type" value="Genomic_DNA"/>
</dbReference>
<gene>
    <name evidence="1" type="ORF">WKW77_29390</name>
</gene>
<evidence type="ECO:0000313" key="1">
    <source>
        <dbReference type="EMBL" id="MEJ8815215.1"/>
    </source>
</evidence>
<name>A0ABU8VNQ5_9BURK</name>
<evidence type="ECO:0000313" key="2">
    <source>
        <dbReference type="Proteomes" id="UP001365846"/>
    </source>
</evidence>
<dbReference type="RefSeq" id="WP_340360431.1">
    <property type="nucleotide sequence ID" value="NZ_JBBKZU010000018.1"/>
</dbReference>
<accession>A0ABU8VNQ5</accession>
<organism evidence="1 2">
    <name type="scientific">Variovorax ureilyticus</name>
    <dbReference type="NCBI Taxonomy" id="1836198"/>
    <lineage>
        <taxon>Bacteria</taxon>
        <taxon>Pseudomonadati</taxon>
        <taxon>Pseudomonadota</taxon>
        <taxon>Betaproteobacteria</taxon>
        <taxon>Burkholderiales</taxon>
        <taxon>Comamonadaceae</taxon>
        <taxon>Variovorax</taxon>
    </lineage>
</organism>
<sequence length="44" mass="4996">MFRILLESTIHRATVTDYGLVVVLFTAAQGLADNRYAKDNPWDI</sequence>
<dbReference type="Proteomes" id="UP001365846">
    <property type="component" value="Unassembled WGS sequence"/>
</dbReference>
<comment type="caution">
    <text evidence="1">The sequence shown here is derived from an EMBL/GenBank/DDBJ whole genome shotgun (WGS) entry which is preliminary data.</text>
</comment>
<proteinExistence type="predicted"/>
<keyword evidence="2" id="KW-1185">Reference proteome</keyword>
<reference evidence="1 2" key="1">
    <citation type="submission" date="2024-03" db="EMBL/GenBank/DDBJ databases">
        <title>Novel species of the genus Variovorax.</title>
        <authorList>
            <person name="Liu Q."/>
            <person name="Xin Y.-H."/>
        </authorList>
    </citation>
    <scope>NUCLEOTIDE SEQUENCE [LARGE SCALE GENOMIC DNA]</scope>
    <source>
        <strain evidence="1 2">KACC 18899</strain>
    </source>
</reference>